<reference evidence="2" key="1">
    <citation type="submission" date="2023-04" db="EMBL/GenBank/DDBJ databases">
        <title>Ambrosiozyma monospora NBRC 1965.</title>
        <authorList>
            <person name="Ichikawa N."/>
            <person name="Sato H."/>
            <person name="Tonouchi N."/>
        </authorList>
    </citation>
    <scope>NUCLEOTIDE SEQUENCE</scope>
    <source>
        <strain evidence="2">NBRC 1965</strain>
    </source>
</reference>
<evidence type="ECO:0000256" key="1">
    <source>
        <dbReference type="SAM" id="MobiDB-lite"/>
    </source>
</evidence>
<dbReference type="Proteomes" id="UP001165063">
    <property type="component" value="Unassembled WGS sequence"/>
</dbReference>
<organism evidence="2 3">
    <name type="scientific">Ambrosiozyma monospora</name>
    <name type="common">Yeast</name>
    <name type="synonym">Endomycopsis monosporus</name>
    <dbReference type="NCBI Taxonomy" id="43982"/>
    <lineage>
        <taxon>Eukaryota</taxon>
        <taxon>Fungi</taxon>
        <taxon>Dikarya</taxon>
        <taxon>Ascomycota</taxon>
        <taxon>Saccharomycotina</taxon>
        <taxon>Pichiomycetes</taxon>
        <taxon>Pichiales</taxon>
        <taxon>Pichiaceae</taxon>
        <taxon>Ambrosiozyma</taxon>
    </lineage>
</organism>
<feature type="region of interest" description="Disordered" evidence="1">
    <location>
        <begin position="275"/>
        <end position="316"/>
    </location>
</feature>
<dbReference type="EMBL" id="BSXU01007174">
    <property type="protein sequence ID" value="GMG56286.1"/>
    <property type="molecule type" value="Genomic_DNA"/>
</dbReference>
<feature type="region of interest" description="Disordered" evidence="1">
    <location>
        <begin position="133"/>
        <end position="210"/>
    </location>
</feature>
<protein>
    <submittedName>
        <fullName evidence="2">Unnamed protein product</fullName>
    </submittedName>
</protein>
<keyword evidence="3" id="KW-1185">Reference proteome</keyword>
<proteinExistence type="predicted"/>
<comment type="caution">
    <text evidence="2">The sequence shown here is derived from an EMBL/GenBank/DDBJ whole genome shotgun (WGS) entry which is preliminary data.</text>
</comment>
<gene>
    <name evidence="2" type="ORF">Amon01_000835300</name>
</gene>
<evidence type="ECO:0000313" key="2">
    <source>
        <dbReference type="EMBL" id="GMG56286.1"/>
    </source>
</evidence>
<name>A0A9W6Z6L8_AMBMO</name>
<evidence type="ECO:0000313" key="3">
    <source>
        <dbReference type="Proteomes" id="UP001165063"/>
    </source>
</evidence>
<dbReference type="AlphaFoldDB" id="A0A9W6Z6L8"/>
<feature type="compositionally biased region" description="Basic and acidic residues" evidence="1">
    <location>
        <begin position="145"/>
        <end position="163"/>
    </location>
</feature>
<sequence>MTKALPPVKSSEDMNSPQAYNNVLLSASGTVKRTVSSNTIASRNTNDASSMSSSVKRTTMKKAINKINKNTIYEEDSDSQLASIEYLVPMLNNISAMNNINKTNNNNPFAIDSTSMVSPNRRSIESYSHLPILSPPSPIAKTHSKSIESSDHFIEQDVPKRPSGESYSQPPQLQTTSNSSIECDNPDPATPVRHISKMKRPGVGGGINPPPSFSINGSAVSVNSFNAARSLNSPIKSSYAVNTVGSIHTEETRLVPQSASVLVGSSRNSSLRVTPNISHVLKQERDSSLPPVPSSESSVPPYQRPDKLRDESSLPNSEVIPLLTDVHDAPSVNEMTLKRERSVVFPFNEAGSKSGSLRRRFSVAHRSMKKFNPTPPVPMIAEAAKESGETVSLTYSNKMPETVDVMSVSETSSLKRNNATKRKEGWLTSFFKTLKRVFNRRWRHLKPKIHL</sequence>
<accession>A0A9W6Z6L8</accession>
<feature type="compositionally biased region" description="Polar residues" evidence="1">
    <location>
        <begin position="165"/>
        <end position="182"/>
    </location>
</feature>